<protein>
    <recommendedName>
        <fullName evidence="6">MYND-type domain-containing protein</fullName>
    </recommendedName>
</protein>
<sequence length="873" mass="95060">MPNENEPGKPEDAPTSLDAPSSPLPRFEGFGAVRTSPDGATAEPGDYGLSAVTAEVRAHLRLGPDQTSLTSGEATMAAALSDYRRDSRGKDSSGRNESGRKPVSSRRKGLFPEKGSGRKPAPAAPPAGVKLTQWEVIILNALMSVGIPVWPMETPGGSKEYGLTWEWVAYLCVQTSLGDLVKEQERISKGLLSKGGSKPETAAVETADESLASAMTGVELSKQLLPGLRDKINNQETRELDKDTAAFRNRVIVLLNKFVKACKEDVDSVQAQPFSFTPAATAEGAEGGKEDADNVRAQPFTFTPAATASAEGGKEDADNVQAQPFTFTPAAIDFDFEKKSAASLPGPAPDAGVGAESLSRTRQTIGEWSPAGFIPPDNHDGRFEMRGFGDRGKEFVCELNAERASAVFEQISQQSSLRRFYHEFSEWTLLAAIDAIDCEGKAAWPERPIWWTLKADYALLTSLVTGMGWGDIDEIWTSEDIGLRAQHDRYFDEAGEGGGGESRGQGDDYVQDRVQLQFRANQLVRELGPVLDGERRKARANKKAELKRAAKSRRGVQAGTDLDSLTAAIGAGLAAVKEAFPEMRAESGPFGPWGSFPRIPGEGGEGGWHQVSMNIKAPGFHQVAIKERREWLDLVERREYYEIQPSTRASALTSRFCDDHFPPGTTVTFGTFGGTGRRHFDPFIDLPLPCRDLGLGNGAEVDATVMAPSAIEKADLSIPKEGREGLWQRATLPRGTRVRTFGLKGKPELDKPEGVVLGVEGHNSSSPFSVKYEPDGEGWEGGTYSIAGDNILISHNDWRWYMKSVCACCGKRGEKLQKCGGCRVLRYCDRTCSKKDWMRGHKKECKTIVKVDQGGGWFEYAQLIKGLTQRSRV</sequence>
<evidence type="ECO:0000313" key="8">
    <source>
        <dbReference type="Proteomes" id="UP001165060"/>
    </source>
</evidence>
<dbReference type="SUPFAM" id="SSF144232">
    <property type="entry name" value="HIT/MYND zinc finger-like"/>
    <property type="match status" value="1"/>
</dbReference>
<evidence type="ECO:0000259" key="6">
    <source>
        <dbReference type="PROSITE" id="PS50865"/>
    </source>
</evidence>
<dbReference type="EMBL" id="BRYB01003725">
    <property type="protein sequence ID" value="GMI19534.1"/>
    <property type="molecule type" value="Genomic_DNA"/>
</dbReference>
<feature type="compositionally biased region" description="Basic and acidic residues" evidence="5">
    <location>
        <begin position="82"/>
        <end position="100"/>
    </location>
</feature>
<gene>
    <name evidence="7" type="ORF">TeGR_g3378</name>
</gene>
<dbReference type="Proteomes" id="UP001165060">
    <property type="component" value="Unassembled WGS sequence"/>
</dbReference>
<dbReference type="PROSITE" id="PS50865">
    <property type="entry name" value="ZF_MYND_2"/>
    <property type="match status" value="1"/>
</dbReference>
<dbReference type="PROSITE" id="PS01360">
    <property type="entry name" value="ZF_MYND_1"/>
    <property type="match status" value="1"/>
</dbReference>
<evidence type="ECO:0000256" key="2">
    <source>
        <dbReference type="ARBA" id="ARBA00022771"/>
    </source>
</evidence>
<keyword evidence="8" id="KW-1185">Reference proteome</keyword>
<feature type="region of interest" description="Disordered" evidence="5">
    <location>
        <begin position="62"/>
        <end position="126"/>
    </location>
</feature>
<evidence type="ECO:0000256" key="4">
    <source>
        <dbReference type="PROSITE-ProRule" id="PRU00134"/>
    </source>
</evidence>
<dbReference type="Gene3D" id="6.10.140.2220">
    <property type="match status" value="1"/>
</dbReference>
<proteinExistence type="predicted"/>
<evidence type="ECO:0000313" key="7">
    <source>
        <dbReference type="EMBL" id="GMI19534.1"/>
    </source>
</evidence>
<evidence type="ECO:0000256" key="3">
    <source>
        <dbReference type="ARBA" id="ARBA00022833"/>
    </source>
</evidence>
<accession>A0ABQ6M503</accession>
<comment type="caution">
    <text evidence="7">The sequence shown here is derived from an EMBL/GenBank/DDBJ whole genome shotgun (WGS) entry which is preliminary data.</text>
</comment>
<evidence type="ECO:0000256" key="1">
    <source>
        <dbReference type="ARBA" id="ARBA00022723"/>
    </source>
</evidence>
<name>A0ABQ6M503_9STRA</name>
<keyword evidence="3" id="KW-0862">Zinc</keyword>
<reference evidence="7 8" key="1">
    <citation type="journal article" date="2023" name="Commun. Biol.">
        <title>Genome analysis of Parmales, the sister group of diatoms, reveals the evolutionary specialization of diatoms from phago-mixotrophs to photoautotrophs.</title>
        <authorList>
            <person name="Ban H."/>
            <person name="Sato S."/>
            <person name="Yoshikawa S."/>
            <person name="Yamada K."/>
            <person name="Nakamura Y."/>
            <person name="Ichinomiya M."/>
            <person name="Sato N."/>
            <person name="Blanc-Mathieu R."/>
            <person name="Endo H."/>
            <person name="Kuwata A."/>
            <person name="Ogata H."/>
        </authorList>
    </citation>
    <scope>NUCLEOTIDE SEQUENCE [LARGE SCALE GENOMIC DNA]</scope>
</reference>
<dbReference type="Pfam" id="PF01753">
    <property type="entry name" value="zf-MYND"/>
    <property type="match status" value="1"/>
</dbReference>
<feature type="region of interest" description="Disordered" evidence="5">
    <location>
        <begin position="1"/>
        <end position="48"/>
    </location>
</feature>
<organism evidence="7 8">
    <name type="scientific">Tetraparma gracilis</name>
    <dbReference type="NCBI Taxonomy" id="2962635"/>
    <lineage>
        <taxon>Eukaryota</taxon>
        <taxon>Sar</taxon>
        <taxon>Stramenopiles</taxon>
        <taxon>Ochrophyta</taxon>
        <taxon>Bolidophyceae</taxon>
        <taxon>Parmales</taxon>
        <taxon>Triparmaceae</taxon>
        <taxon>Tetraparma</taxon>
    </lineage>
</organism>
<evidence type="ECO:0000256" key="5">
    <source>
        <dbReference type="SAM" id="MobiDB-lite"/>
    </source>
</evidence>
<feature type="domain" description="MYND-type" evidence="6">
    <location>
        <begin position="806"/>
        <end position="845"/>
    </location>
</feature>
<keyword evidence="1" id="KW-0479">Metal-binding</keyword>
<dbReference type="InterPro" id="IPR002893">
    <property type="entry name" value="Znf_MYND"/>
</dbReference>
<keyword evidence="2 4" id="KW-0863">Zinc-finger</keyword>
<feature type="compositionally biased region" description="Basic and acidic residues" evidence="5">
    <location>
        <begin position="1"/>
        <end position="12"/>
    </location>
</feature>